<organism evidence="1 2">
    <name type="scientific">Triangularia verruculosa</name>
    <dbReference type="NCBI Taxonomy" id="2587418"/>
    <lineage>
        <taxon>Eukaryota</taxon>
        <taxon>Fungi</taxon>
        <taxon>Dikarya</taxon>
        <taxon>Ascomycota</taxon>
        <taxon>Pezizomycotina</taxon>
        <taxon>Sordariomycetes</taxon>
        <taxon>Sordariomycetidae</taxon>
        <taxon>Sordariales</taxon>
        <taxon>Podosporaceae</taxon>
        <taxon>Triangularia</taxon>
    </lineage>
</organism>
<dbReference type="Pfam" id="PF13374">
    <property type="entry name" value="TPR_10"/>
    <property type="match status" value="1"/>
</dbReference>
<evidence type="ECO:0008006" key="3">
    <source>
        <dbReference type="Google" id="ProtNLM"/>
    </source>
</evidence>
<feature type="non-terminal residue" evidence="1">
    <location>
        <position position="1"/>
    </location>
</feature>
<dbReference type="InterPro" id="IPR011990">
    <property type="entry name" value="TPR-like_helical_dom_sf"/>
</dbReference>
<comment type="caution">
    <text evidence="1">The sequence shown here is derived from an EMBL/GenBank/DDBJ whole genome shotgun (WGS) entry which is preliminary data.</text>
</comment>
<protein>
    <recommendedName>
        <fullName evidence="3">Kinesin light chain</fullName>
    </recommendedName>
</protein>
<proteinExistence type="predicted"/>
<dbReference type="EMBL" id="MU864104">
    <property type="protein sequence ID" value="KAK4194082.1"/>
    <property type="molecule type" value="Genomic_DNA"/>
</dbReference>
<dbReference type="AlphaFoldDB" id="A0AAN6XA34"/>
<sequence length="68" mass="7386">VIETSKTKLGADHPDTLTSIGNLASIYRNQGRWGEAEKLEVQVIETSITKLGADHPYTLTSIANLAFT</sequence>
<dbReference type="PANTHER" id="PTHR46082:SF11">
    <property type="entry name" value="AAA+ ATPASE DOMAIN-CONTAINING PROTEIN-RELATED"/>
    <property type="match status" value="1"/>
</dbReference>
<dbReference type="InterPro" id="IPR053137">
    <property type="entry name" value="NLR-like"/>
</dbReference>
<dbReference type="SUPFAM" id="SSF48452">
    <property type="entry name" value="TPR-like"/>
    <property type="match status" value="1"/>
</dbReference>
<reference evidence="1" key="1">
    <citation type="journal article" date="2023" name="Mol. Phylogenet. Evol.">
        <title>Genome-scale phylogeny and comparative genomics of the fungal order Sordariales.</title>
        <authorList>
            <person name="Hensen N."/>
            <person name="Bonometti L."/>
            <person name="Westerberg I."/>
            <person name="Brannstrom I.O."/>
            <person name="Guillou S."/>
            <person name="Cros-Aarteil S."/>
            <person name="Calhoun S."/>
            <person name="Haridas S."/>
            <person name="Kuo A."/>
            <person name="Mondo S."/>
            <person name="Pangilinan J."/>
            <person name="Riley R."/>
            <person name="LaButti K."/>
            <person name="Andreopoulos B."/>
            <person name="Lipzen A."/>
            <person name="Chen C."/>
            <person name="Yan M."/>
            <person name="Daum C."/>
            <person name="Ng V."/>
            <person name="Clum A."/>
            <person name="Steindorff A."/>
            <person name="Ohm R.A."/>
            <person name="Martin F."/>
            <person name="Silar P."/>
            <person name="Natvig D.O."/>
            <person name="Lalanne C."/>
            <person name="Gautier V."/>
            <person name="Ament-Velasquez S.L."/>
            <person name="Kruys A."/>
            <person name="Hutchinson M.I."/>
            <person name="Powell A.J."/>
            <person name="Barry K."/>
            <person name="Miller A.N."/>
            <person name="Grigoriev I.V."/>
            <person name="Debuchy R."/>
            <person name="Gladieux P."/>
            <person name="Hiltunen Thoren M."/>
            <person name="Johannesson H."/>
        </authorList>
    </citation>
    <scope>NUCLEOTIDE SEQUENCE</scope>
    <source>
        <strain evidence="1">CBS 315.58</strain>
    </source>
</reference>
<reference evidence="1" key="2">
    <citation type="submission" date="2023-05" db="EMBL/GenBank/DDBJ databases">
        <authorList>
            <consortium name="Lawrence Berkeley National Laboratory"/>
            <person name="Steindorff A."/>
            <person name="Hensen N."/>
            <person name="Bonometti L."/>
            <person name="Westerberg I."/>
            <person name="Brannstrom I.O."/>
            <person name="Guillou S."/>
            <person name="Cros-Aarteil S."/>
            <person name="Calhoun S."/>
            <person name="Haridas S."/>
            <person name="Kuo A."/>
            <person name="Mondo S."/>
            <person name="Pangilinan J."/>
            <person name="Riley R."/>
            <person name="Labutti K."/>
            <person name="Andreopoulos B."/>
            <person name="Lipzen A."/>
            <person name="Chen C."/>
            <person name="Yanf M."/>
            <person name="Daum C."/>
            <person name="Ng V."/>
            <person name="Clum A."/>
            <person name="Ohm R."/>
            <person name="Martin F."/>
            <person name="Silar P."/>
            <person name="Natvig D."/>
            <person name="Lalanne C."/>
            <person name="Gautier V."/>
            <person name="Ament-Velasquez S.L."/>
            <person name="Kruys A."/>
            <person name="Hutchinson M.I."/>
            <person name="Powell A.J."/>
            <person name="Barry K."/>
            <person name="Miller A.N."/>
            <person name="Grigoriev I.V."/>
            <person name="Debuchy R."/>
            <person name="Gladieux P."/>
            <person name="Thoren M.H."/>
            <person name="Johannesson H."/>
        </authorList>
    </citation>
    <scope>NUCLEOTIDE SEQUENCE</scope>
    <source>
        <strain evidence="1">CBS 315.58</strain>
    </source>
</reference>
<accession>A0AAN6XA34</accession>
<keyword evidence="2" id="KW-1185">Reference proteome</keyword>
<dbReference type="PANTHER" id="PTHR46082">
    <property type="entry name" value="ATP/GTP-BINDING PROTEIN-RELATED"/>
    <property type="match status" value="1"/>
</dbReference>
<gene>
    <name evidence="1" type="ORF">QBC40DRAFT_321804</name>
</gene>
<evidence type="ECO:0000313" key="1">
    <source>
        <dbReference type="EMBL" id="KAK4194082.1"/>
    </source>
</evidence>
<evidence type="ECO:0000313" key="2">
    <source>
        <dbReference type="Proteomes" id="UP001303160"/>
    </source>
</evidence>
<dbReference type="Proteomes" id="UP001303160">
    <property type="component" value="Unassembled WGS sequence"/>
</dbReference>
<name>A0AAN6XA34_9PEZI</name>
<dbReference type="Gene3D" id="1.25.40.10">
    <property type="entry name" value="Tetratricopeptide repeat domain"/>
    <property type="match status" value="1"/>
</dbReference>